<protein>
    <recommendedName>
        <fullName evidence="1">UBP-type domain-containing protein</fullName>
    </recommendedName>
</protein>
<organism evidence="2 3">
    <name type="scientific">Rubrobacter marinus</name>
    <dbReference type="NCBI Taxonomy" id="2653852"/>
    <lineage>
        <taxon>Bacteria</taxon>
        <taxon>Bacillati</taxon>
        <taxon>Actinomycetota</taxon>
        <taxon>Rubrobacteria</taxon>
        <taxon>Rubrobacterales</taxon>
        <taxon>Rubrobacteraceae</taxon>
        <taxon>Rubrobacter</taxon>
    </lineage>
</organism>
<dbReference type="SUPFAM" id="SSF57850">
    <property type="entry name" value="RING/U-box"/>
    <property type="match status" value="1"/>
</dbReference>
<dbReference type="AlphaFoldDB" id="A0A6G8PYT6"/>
<keyword evidence="3" id="KW-1185">Reference proteome</keyword>
<accession>A0A6G8PYT6</accession>
<dbReference type="EMBL" id="CP045121">
    <property type="protein sequence ID" value="QIN79297.1"/>
    <property type="molecule type" value="Genomic_DNA"/>
</dbReference>
<gene>
    <name evidence="2" type="ORF">GBA65_13140</name>
</gene>
<evidence type="ECO:0000313" key="2">
    <source>
        <dbReference type="EMBL" id="QIN79297.1"/>
    </source>
</evidence>
<dbReference type="RefSeq" id="WP_166396961.1">
    <property type="nucleotide sequence ID" value="NZ_CP045121.1"/>
</dbReference>
<dbReference type="KEGG" id="rmar:GBA65_13140"/>
<dbReference type="Gene3D" id="3.30.40.10">
    <property type="entry name" value="Zinc/RING finger domain, C3HC4 (zinc finger)"/>
    <property type="match status" value="1"/>
</dbReference>
<feature type="domain" description="UBP-type" evidence="1">
    <location>
        <begin position="2"/>
        <end position="88"/>
    </location>
</feature>
<dbReference type="InterPro" id="IPR013083">
    <property type="entry name" value="Znf_RING/FYVE/PHD"/>
</dbReference>
<dbReference type="InterPro" id="IPR001607">
    <property type="entry name" value="Znf_UBP"/>
</dbReference>
<dbReference type="SMART" id="SM00290">
    <property type="entry name" value="ZnF_UBP"/>
    <property type="match status" value="1"/>
</dbReference>
<name>A0A6G8PYT6_9ACTN</name>
<dbReference type="PROSITE" id="PS50271">
    <property type="entry name" value="ZF_UBP"/>
    <property type="match status" value="1"/>
</dbReference>
<evidence type="ECO:0000313" key="3">
    <source>
        <dbReference type="Proteomes" id="UP000502706"/>
    </source>
</evidence>
<reference evidence="2 3" key="1">
    <citation type="submission" date="2019-10" db="EMBL/GenBank/DDBJ databases">
        <title>Rubrobacter sp nov SCSIO 52915 isolated from a deep-sea sediment in the South China Sea.</title>
        <authorList>
            <person name="Chen R.W."/>
        </authorList>
    </citation>
    <scope>NUCLEOTIDE SEQUENCE [LARGE SCALE GENOMIC DNA]</scope>
    <source>
        <strain evidence="2 3">SCSIO 52915</strain>
    </source>
</reference>
<dbReference type="Proteomes" id="UP000502706">
    <property type="component" value="Chromosome"/>
</dbReference>
<proteinExistence type="predicted"/>
<evidence type="ECO:0000259" key="1">
    <source>
        <dbReference type="PROSITE" id="PS50271"/>
    </source>
</evidence>
<sequence length="88" mass="9815">MQTCTHLDQINEVSPSANGCEECLATGDTWVHLRECLICGHVGCCDSSKNKHATKHFHAEGHPLVRSFEPGEAWIFCYVDNVVMEPRS</sequence>
<dbReference type="GO" id="GO:0008270">
    <property type="term" value="F:zinc ion binding"/>
    <property type="evidence" value="ECO:0007669"/>
    <property type="project" value="InterPro"/>
</dbReference>
<dbReference type="Pfam" id="PF02148">
    <property type="entry name" value="zf-UBP"/>
    <property type="match status" value="1"/>
</dbReference>